<dbReference type="SUPFAM" id="SSF46785">
    <property type="entry name" value="Winged helix' DNA-binding domain"/>
    <property type="match status" value="1"/>
</dbReference>
<gene>
    <name evidence="3" type="ORF">GCM10017581_100550</name>
</gene>
<dbReference type="Proteomes" id="UP001143480">
    <property type="component" value="Unassembled WGS sequence"/>
</dbReference>
<comment type="caution">
    <text evidence="3">The sequence shown here is derived from an EMBL/GenBank/DDBJ whole genome shotgun (WGS) entry which is preliminary data.</text>
</comment>
<sequence>MAPPLRITTTLVQVLEVFLADPGAERYGLDVMRVTGMPSGTVYPILIRLQGLGWLQAHWEDIDPVQAGRPARRWYRLTPEGVQSARAELAAYQQRRGPRRGAVKPELTWDS</sequence>
<keyword evidence="4" id="KW-1185">Reference proteome</keyword>
<feature type="domain" description="Transcription regulator PadR N-terminal" evidence="2">
    <location>
        <begin position="37"/>
        <end position="84"/>
    </location>
</feature>
<dbReference type="Gene3D" id="1.10.10.10">
    <property type="entry name" value="Winged helix-like DNA-binding domain superfamily/Winged helix DNA-binding domain"/>
    <property type="match status" value="1"/>
</dbReference>
<name>A0A9W6NT46_9ACTN</name>
<protein>
    <recommendedName>
        <fullName evidence="2">Transcription regulator PadR N-terminal domain-containing protein</fullName>
    </recommendedName>
</protein>
<reference evidence="3" key="2">
    <citation type="submission" date="2023-01" db="EMBL/GenBank/DDBJ databases">
        <authorList>
            <person name="Sun Q."/>
            <person name="Evtushenko L."/>
        </authorList>
    </citation>
    <scope>NUCLEOTIDE SEQUENCE</scope>
    <source>
        <strain evidence="3">VKM Ac-1321</strain>
    </source>
</reference>
<dbReference type="EMBL" id="BSFP01000136">
    <property type="protein sequence ID" value="GLL08294.1"/>
    <property type="molecule type" value="Genomic_DNA"/>
</dbReference>
<dbReference type="Pfam" id="PF03551">
    <property type="entry name" value="PadR"/>
    <property type="match status" value="1"/>
</dbReference>
<evidence type="ECO:0000256" key="1">
    <source>
        <dbReference type="SAM" id="MobiDB-lite"/>
    </source>
</evidence>
<dbReference type="InterPro" id="IPR005149">
    <property type="entry name" value="Tscrpt_reg_PadR_N"/>
</dbReference>
<dbReference type="RefSeq" id="WP_261958951.1">
    <property type="nucleotide sequence ID" value="NZ_BAAAXA010000001.1"/>
</dbReference>
<evidence type="ECO:0000259" key="2">
    <source>
        <dbReference type="Pfam" id="PF03551"/>
    </source>
</evidence>
<feature type="region of interest" description="Disordered" evidence="1">
    <location>
        <begin position="92"/>
        <end position="111"/>
    </location>
</feature>
<reference evidence="3" key="1">
    <citation type="journal article" date="2014" name="Int. J. Syst. Evol. Microbiol.">
        <title>Complete genome sequence of Corynebacterium casei LMG S-19264T (=DSM 44701T), isolated from a smear-ripened cheese.</title>
        <authorList>
            <consortium name="US DOE Joint Genome Institute (JGI-PGF)"/>
            <person name="Walter F."/>
            <person name="Albersmeier A."/>
            <person name="Kalinowski J."/>
            <person name="Ruckert C."/>
        </authorList>
    </citation>
    <scope>NUCLEOTIDE SEQUENCE</scope>
    <source>
        <strain evidence="3">VKM Ac-1321</strain>
    </source>
</reference>
<proteinExistence type="predicted"/>
<organism evidence="3 4">
    <name type="scientific">Dactylosporangium matsuzakiense</name>
    <dbReference type="NCBI Taxonomy" id="53360"/>
    <lineage>
        <taxon>Bacteria</taxon>
        <taxon>Bacillati</taxon>
        <taxon>Actinomycetota</taxon>
        <taxon>Actinomycetes</taxon>
        <taxon>Micromonosporales</taxon>
        <taxon>Micromonosporaceae</taxon>
        <taxon>Dactylosporangium</taxon>
    </lineage>
</organism>
<accession>A0A9W6NT46</accession>
<dbReference type="InterPro" id="IPR036388">
    <property type="entry name" value="WH-like_DNA-bd_sf"/>
</dbReference>
<dbReference type="AlphaFoldDB" id="A0A9W6NT46"/>
<evidence type="ECO:0000313" key="3">
    <source>
        <dbReference type="EMBL" id="GLL08294.1"/>
    </source>
</evidence>
<dbReference type="InterPro" id="IPR036390">
    <property type="entry name" value="WH_DNA-bd_sf"/>
</dbReference>
<evidence type="ECO:0000313" key="4">
    <source>
        <dbReference type="Proteomes" id="UP001143480"/>
    </source>
</evidence>